<evidence type="ECO:0000259" key="5">
    <source>
        <dbReference type="SMART" id="SM01310"/>
    </source>
</evidence>
<evidence type="ECO:0000256" key="1">
    <source>
        <dbReference type="ARBA" id="ARBA00008878"/>
    </source>
</evidence>
<comment type="caution">
    <text evidence="6">The sequence shown here is derived from an EMBL/GenBank/DDBJ whole genome shotgun (WGS) entry which is preliminary data.</text>
</comment>
<dbReference type="SMART" id="SM01308">
    <property type="entry name" value="RICTOR_N"/>
    <property type="match status" value="1"/>
</dbReference>
<dbReference type="PANTHER" id="PTHR13298:SF11">
    <property type="entry name" value="RAPAMYCIN-INSENSITIVE COMPANION OF MTOR"/>
    <property type="match status" value="1"/>
</dbReference>
<feature type="region of interest" description="Disordered" evidence="2">
    <location>
        <begin position="1"/>
        <end position="31"/>
    </location>
</feature>
<sequence>MINLESLNTDIEATTASNEEEEDSLNESSSPTWALGDILQSLEEPDRSPLFLVSKTNELVSLLQKHPYLKKELVLSVFGRRVQKLLSHPAKEVVATGYRTARYAIFDIQSLRAIIGLHTDSFVLKSLAKDAKFNVEREQAIKFIRGYLEIPDGANELSLGVVCALVAVAEDSTDKLSNIAVETLAELLLYVPEKINAAGGVKVLALTLANGPYDLAEGIAVAFMQLLDKPGTRKYIWAGQDLDVIFSPLTELQEQDHMDEAKVRSCSRVIAMMLKSWPGLFYMCMFDFRSIKAFVEILRLPIAGLRDVIMDLYFEILNIKTPAWSAAFLAGQKMTDYAGTSSDEQPGLREVRDKSRSLTDKYVALLLALFIETDLLKVLFTVIEENTDAKNTRKAMLLLGEIISLSAKILPQQYAIKTQILGGLFRSAARLETIDRFAASSAIFQIDRITKNLYHSFPDLALQNQRDGGLPVKESRRSELKKLRLGLHLDDTYFRSLLLETNVLSTKNYSKWNWDTLIEIMQGPLMNPKRLDEAIRATKFMKRLMSFYRPFKYRFSEVRKTSTTQRYVKAGCVLVKTLLANPEGVKYLSENKLLRQIAECMAQLDPMSGITSSEPLFSKQRLETTLSYGYFTLLGTLSSDPNGVMMIERWRMFNMFYHLSELTSRKDLIVALISSLDYHLEGHPRILLGKVLTTGEKEVRMFATSFVGTLLDLEDLEMHDWAVQLLVEQLYDVDQEVCDLAVKTLGDACMASRTLDRIVECLPDLEYLTESVSPLLLRFLSTPQGLEYLKGLDYVEQQMQEWYISGNETYVYVVERQLAISLLAQNSHAAVGDSTLPPHFYRELVRTAEGCKILKQKDHVRRLCEYIELHHDEEADPVILTKLKSCLWAIGNIASMELGVPFVEEAEITKTIFQIATTSQVWSLKGTAFYVISLISSTPRGLEMVDEYGWESTVSVMGDPMGLCVPKDIRSFLELPPWESFVSLRPSRRGVYVADADMGNLKQVVVAAPQPAKAQAQKSER</sequence>
<dbReference type="InterPro" id="IPR016024">
    <property type="entry name" value="ARM-type_fold"/>
</dbReference>
<dbReference type="InterPro" id="IPR029451">
    <property type="entry name" value="RICTOR_M"/>
</dbReference>
<feature type="domain" description="Rapamycin-insensitive companion of mTOR" evidence="5">
    <location>
        <begin position="880"/>
        <end position="952"/>
    </location>
</feature>
<evidence type="ECO:0000256" key="2">
    <source>
        <dbReference type="SAM" id="MobiDB-lite"/>
    </source>
</evidence>
<dbReference type="InterPro" id="IPR028267">
    <property type="entry name" value="Pianissimo_N"/>
</dbReference>
<dbReference type="GeneID" id="90038593"/>
<dbReference type="SMART" id="SM01310">
    <property type="entry name" value="RICTOR_V"/>
    <property type="match status" value="1"/>
</dbReference>
<organism evidence="6 7">
    <name type="scientific">Myxozyma melibiosi</name>
    <dbReference type="NCBI Taxonomy" id="54550"/>
    <lineage>
        <taxon>Eukaryota</taxon>
        <taxon>Fungi</taxon>
        <taxon>Dikarya</taxon>
        <taxon>Ascomycota</taxon>
        <taxon>Saccharomycotina</taxon>
        <taxon>Lipomycetes</taxon>
        <taxon>Lipomycetales</taxon>
        <taxon>Lipomycetaceae</taxon>
        <taxon>Myxozyma</taxon>
    </lineage>
</organism>
<evidence type="ECO:0000313" key="6">
    <source>
        <dbReference type="EMBL" id="KAK7203980.1"/>
    </source>
</evidence>
<dbReference type="Proteomes" id="UP001498771">
    <property type="component" value="Unassembled WGS sequence"/>
</dbReference>
<dbReference type="SMART" id="SM01307">
    <property type="entry name" value="RICTOR_M"/>
    <property type="match status" value="1"/>
</dbReference>
<accession>A0ABR1F2A8</accession>
<dbReference type="Pfam" id="PF14664">
    <property type="entry name" value="RICTOR_N"/>
    <property type="match status" value="1"/>
</dbReference>
<protein>
    <submittedName>
        <fullName evidence="6">Rapamycin-insensitive companion of mTOR, N-term-domain-containing protein</fullName>
    </submittedName>
</protein>
<dbReference type="SMART" id="SM01303">
    <property type="entry name" value="RasGEF_N_2"/>
    <property type="match status" value="1"/>
</dbReference>
<dbReference type="RefSeq" id="XP_064767013.1">
    <property type="nucleotide sequence ID" value="XM_064913081.1"/>
</dbReference>
<dbReference type="Pfam" id="PF14663">
    <property type="entry name" value="RasGEF_N_2"/>
    <property type="match status" value="1"/>
</dbReference>
<reference evidence="6 7" key="1">
    <citation type="submission" date="2024-03" db="EMBL/GenBank/DDBJ databases">
        <title>Genome-scale model development and genomic sequencing of the oleaginous clade Lipomyces.</title>
        <authorList>
            <consortium name="Lawrence Berkeley National Laboratory"/>
            <person name="Czajka J.J."/>
            <person name="Han Y."/>
            <person name="Kim J."/>
            <person name="Mondo S.J."/>
            <person name="Hofstad B.A."/>
            <person name="Robles A."/>
            <person name="Haridas S."/>
            <person name="Riley R."/>
            <person name="LaButti K."/>
            <person name="Pangilinan J."/>
            <person name="Andreopoulos W."/>
            <person name="Lipzen A."/>
            <person name="Yan J."/>
            <person name="Wang M."/>
            <person name="Ng V."/>
            <person name="Grigoriev I.V."/>
            <person name="Spatafora J.W."/>
            <person name="Magnuson J.K."/>
            <person name="Baker S.E."/>
            <person name="Pomraning K.R."/>
        </authorList>
    </citation>
    <scope>NUCLEOTIDE SEQUENCE [LARGE SCALE GENOMIC DNA]</scope>
    <source>
        <strain evidence="6 7">Phaff 52-87</strain>
    </source>
</reference>
<evidence type="ECO:0000259" key="3">
    <source>
        <dbReference type="SMART" id="SM01307"/>
    </source>
</evidence>
<evidence type="ECO:0000259" key="4">
    <source>
        <dbReference type="SMART" id="SM01308"/>
    </source>
</evidence>
<gene>
    <name evidence="6" type="ORF">BZA70DRAFT_281196</name>
</gene>
<dbReference type="Pfam" id="PF14668">
    <property type="entry name" value="RICTOR_V"/>
    <property type="match status" value="1"/>
</dbReference>
<dbReference type="InterPro" id="IPR028268">
    <property type="entry name" value="Pianissimo_fam"/>
</dbReference>
<name>A0ABR1F2A8_9ASCO</name>
<dbReference type="Pfam" id="PF14666">
    <property type="entry name" value="RICTOR_M"/>
    <property type="match status" value="1"/>
</dbReference>
<comment type="similarity">
    <text evidence="1">Belongs to the RICTOR family.</text>
</comment>
<keyword evidence="7" id="KW-1185">Reference proteome</keyword>
<dbReference type="SUPFAM" id="SSF48371">
    <property type="entry name" value="ARM repeat"/>
    <property type="match status" value="2"/>
</dbReference>
<feature type="domain" description="Rapamycin-insensitive companion of mTOR middle" evidence="3">
    <location>
        <begin position="489"/>
        <end position="713"/>
    </location>
</feature>
<dbReference type="EMBL" id="JBBJBU010000009">
    <property type="protein sequence ID" value="KAK7203980.1"/>
    <property type="molecule type" value="Genomic_DNA"/>
</dbReference>
<feature type="compositionally biased region" description="Polar residues" evidence="2">
    <location>
        <begin position="1"/>
        <end position="16"/>
    </location>
</feature>
<proteinExistence type="inferred from homology"/>
<feature type="domain" description="Rapamycin-insensitive companion of mTOR N-terminal" evidence="4">
    <location>
        <begin position="53"/>
        <end position="411"/>
    </location>
</feature>
<evidence type="ECO:0000313" key="7">
    <source>
        <dbReference type="Proteomes" id="UP001498771"/>
    </source>
</evidence>
<dbReference type="PANTHER" id="PTHR13298">
    <property type="entry name" value="CYTOSOLIC REGULATOR PIANISSIMO"/>
    <property type="match status" value="1"/>
</dbReference>
<dbReference type="InterPro" id="IPR029453">
    <property type="entry name" value="Rictor_IV"/>
</dbReference>
<dbReference type="InterPro" id="IPR029452">
    <property type="entry name" value="RICTOR_V"/>
</dbReference>